<evidence type="ECO:0000256" key="10">
    <source>
        <dbReference type="PROSITE-ProRule" id="PRU00284"/>
    </source>
</evidence>
<dbReference type="RefSeq" id="WP_381432970.1">
    <property type="nucleotide sequence ID" value="NZ_JBHSNO010000005.1"/>
</dbReference>
<evidence type="ECO:0000256" key="4">
    <source>
        <dbReference type="ARBA" id="ARBA00022500"/>
    </source>
</evidence>
<accession>A0ABW0TKS0</accession>
<feature type="transmembrane region" description="Helical" evidence="11">
    <location>
        <begin position="26"/>
        <end position="48"/>
    </location>
</feature>
<dbReference type="InterPro" id="IPR033479">
    <property type="entry name" value="dCache_1"/>
</dbReference>
<dbReference type="SMART" id="SM00283">
    <property type="entry name" value="MA"/>
    <property type="match status" value="1"/>
</dbReference>
<gene>
    <name evidence="14" type="ORF">ACFPRA_08980</name>
</gene>
<feature type="transmembrane region" description="Helical" evidence="11">
    <location>
        <begin position="294"/>
        <end position="315"/>
    </location>
</feature>
<keyword evidence="8 10" id="KW-0807">Transducer</keyword>
<evidence type="ECO:0000256" key="7">
    <source>
        <dbReference type="ARBA" id="ARBA00023136"/>
    </source>
</evidence>
<dbReference type="InterPro" id="IPR029151">
    <property type="entry name" value="Sensor-like_sf"/>
</dbReference>
<evidence type="ECO:0000313" key="15">
    <source>
        <dbReference type="Proteomes" id="UP001596109"/>
    </source>
</evidence>
<dbReference type="PROSITE" id="PS50885">
    <property type="entry name" value="HAMP"/>
    <property type="match status" value="1"/>
</dbReference>
<dbReference type="PANTHER" id="PTHR32089:SF114">
    <property type="entry name" value="METHYL-ACCEPTING CHEMOTAXIS PROTEIN MCPB"/>
    <property type="match status" value="1"/>
</dbReference>
<dbReference type="PANTHER" id="PTHR32089">
    <property type="entry name" value="METHYL-ACCEPTING CHEMOTAXIS PROTEIN MCPB"/>
    <property type="match status" value="1"/>
</dbReference>
<dbReference type="SUPFAM" id="SSF58104">
    <property type="entry name" value="Methyl-accepting chemotaxis protein (MCP) signaling domain"/>
    <property type="match status" value="1"/>
</dbReference>
<protein>
    <submittedName>
        <fullName evidence="14">Methyl-accepting chemotaxis protein</fullName>
    </submittedName>
</protein>
<dbReference type="Pfam" id="PF02743">
    <property type="entry name" value="dCache_1"/>
    <property type="match status" value="1"/>
</dbReference>
<organism evidence="14 15">
    <name type="scientific">Sporosarcina soli</name>
    <dbReference type="NCBI Taxonomy" id="334736"/>
    <lineage>
        <taxon>Bacteria</taxon>
        <taxon>Bacillati</taxon>
        <taxon>Bacillota</taxon>
        <taxon>Bacilli</taxon>
        <taxon>Bacillales</taxon>
        <taxon>Caryophanaceae</taxon>
        <taxon>Sporosarcina</taxon>
    </lineage>
</organism>
<keyword evidence="5 11" id="KW-0812">Transmembrane</keyword>
<dbReference type="SMART" id="SM00304">
    <property type="entry name" value="HAMP"/>
    <property type="match status" value="1"/>
</dbReference>
<keyword evidence="7 11" id="KW-0472">Membrane</keyword>
<evidence type="ECO:0000259" key="12">
    <source>
        <dbReference type="PROSITE" id="PS50111"/>
    </source>
</evidence>
<dbReference type="InterPro" id="IPR003660">
    <property type="entry name" value="HAMP_dom"/>
</dbReference>
<dbReference type="CDD" id="cd12913">
    <property type="entry name" value="PDC1_MCP_like"/>
    <property type="match status" value="1"/>
</dbReference>
<proteinExistence type="inferred from homology"/>
<keyword evidence="4" id="KW-0145">Chemotaxis</keyword>
<dbReference type="CDD" id="cd11386">
    <property type="entry name" value="MCP_signal"/>
    <property type="match status" value="1"/>
</dbReference>
<dbReference type="EMBL" id="JBHSNO010000005">
    <property type="protein sequence ID" value="MFC5589019.1"/>
    <property type="molecule type" value="Genomic_DNA"/>
</dbReference>
<evidence type="ECO:0000256" key="2">
    <source>
        <dbReference type="ARBA" id="ARBA00022475"/>
    </source>
</evidence>
<evidence type="ECO:0000256" key="3">
    <source>
        <dbReference type="ARBA" id="ARBA00022481"/>
    </source>
</evidence>
<feature type="domain" description="Methyl-accepting transducer" evidence="12">
    <location>
        <begin position="383"/>
        <end position="654"/>
    </location>
</feature>
<dbReference type="PROSITE" id="PS50111">
    <property type="entry name" value="CHEMOTAXIS_TRANSDUC_2"/>
    <property type="match status" value="1"/>
</dbReference>
<keyword evidence="15" id="KW-1185">Reference proteome</keyword>
<name>A0ABW0TKS0_9BACL</name>
<feature type="domain" description="HAMP" evidence="13">
    <location>
        <begin position="312"/>
        <end position="364"/>
    </location>
</feature>
<keyword evidence="6 11" id="KW-1133">Transmembrane helix</keyword>
<comment type="similarity">
    <text evidence="9">Belongs to the methyl-accepting chemotaxis (MCP) protein family.</text>
</comment>
<keyword evidence="3" id="KW-0488">Methylation</keyword>
<dbReference type="Gene3D" id="3.30.450.20">
    <property type="entry name" value="PAS domain"/>
    <property type="match status" value="2"/>
</dbReference>
<dbReference type="Proteomes" id="UP001596109">
    <property type="component" value="Unassembled WGS sequence"/>
</dbReference>
<evidence type="ECO:0000256" key="9">
    <source>
        <dbReference type="ARBA" id="ARBA00029447"/>
    </source>
</evidence>
<dbReference type="Pfam" id="PF00672">
    <property type="entry name" value="HAMP"/>
    <property type="match status" value="1"/>
</dbReference>
<evidence type="ECO:0000256" key="1">
    <source>
        <dbReference type="ARBA" id="ARBA00004651"/>
    </source>
</evidence>
<comment type="caution">
    <text evidence="14">The sequence shown here is derived from an EMBL/GenBank/DDBJ whole genome shotgun (WGS) entry which is preliminary data.</text>
</comment>
<keyword evidence="2" id="KW-1003">Cell membrane</keyword>
<evidence type="ECO:0000256" key="8">
    <source>
        <dbReference type="ARBA" id="ARBA00023224"/>
    </source>
</evidence>
<dbReference type="Gene3D" id="1.10.287.950">
    <property type="entry name" value="Methyl-accepting chemotaxis protein"/>
    <property type="match status" value="1"/>
</dbReference>
<comment type="subcellular location">
    <subcellularLocation>
        <location evidence="1">Cell membrane</location>
        <topology evidence="1">Multi-pass membrane protein</topology>
    </subcellularLocation>
</comment>
<dbReference type="Gene3D" id="1.10.8.500">
    <property type="entry name" value="HAMP domain in histidine kinase"/>
    <property type="match status" value="1"/>
</dbReference>
<evidence type="ECO:0000259" key="13">
    <source>
        <dbReference type="PROSITE" id="PS50885"/>
    </source>
</evidence>
<dbReference type="CDD" id="cd12912">
    <property type="entry name" value="PDC2_MCP_like"/>
    <property type="match status" value="1"/>
</dbReference>
<dbReference type="SUPFAM" id="SSF103190">
    <property type="entry name" value="Sensory domain-like"/>
    <property type="match status" value="1"/>
</dbReference>
<sequence>MKGILKPIGKEETTMRHRFNTIRAKLILAFSLILIIPAVIIGFTSYMAAKDAVKKQITAAADENTHILNTIIDNTISTKIHDVELFSNQASKSLYDGHESPEIRSNLAQYAALHPEILSIYVGTEEGFYIQEPVINDTSIYDPRTRDWYKQAMEQKGEILISKPYKDAAVDDIVVTISKTTKDHSGVVSVDITLDYITKLAKQVSIGKEGYAFLLDGDMNFISHPTGEGGTTAQEDFYKKMYEQKQGTFDYTIEGDEQFMTFLTNELTGWKIGGTLITSEIEEAAAPILNRTSVVIGIALLVGALIVFFIIQSVLRPIRVLKEQAHTISNGDLTEEIEIKTNDEIGQLGEAFRDMQESLRNLVGNIEHNTELVAASSEELTASAEQTMYATEHVAGAVQEVAGNAENQLNSVENNVLLIEQVTEGISHIANRSVNVTELAIHMREQAEIGGQAVTNTVNQMTSIQSSVSESNRMISSLSERSKEVGSILNVITGIAEQTNLLALNAAIEAARAGEHGKGFAVVADEVRKLAEQSQQSATEIFNIIRGIQKDTENSVDMMAKVTEDVKEGMTISNEAIEKFEQILKSTQEITPQMDDISKSAQNVQIAIDELRGTAIELENMAKSNASSSEEVAASTEQQLASMEEITASTKTLSTMAEELQELISSFKH</sequence>
<dbReference type="InterPro" id="IPR004089">
    <property type="entry name" value="MCPsignal_dom"/>
</dbReference>
<evidence type="ECO:0000313" key="14">
    <source>
        <dbReference type="EMBL" id="MFC5589019.1"/>
    </source>
</evidence>
<evidence type="ECO:0000256" key="5">
    <source>
        <dbReference type="ARBA" id="ARBA00022692"/>
    </source>
</evidence>
<dbReference type="Pfam" id="PF00015">
    <property type="entry name" value="MCPsignal"/>
    <property type="match status" value="1"/>
</dbReference>
<evidence type="ECO:0000256" key="6">
    <source>
        <dbReference type="ARBA" id="ARBA00022989"/>
    </source>
</evidence>
<evidence type="ECO:0000256" key="11">
    <source>
        <dbReference type="SAM" id="Phobius"/>
    </source>
</evidence>
<dbReference type="CDD" id="cd06225">
    <property type="entry name" value="HAMP"/>
    <property type="match status" value="1"/>
</dbReference>
<reference evidence="15" key="1">
    <citation type="journal article" date="2019" name="Int. J. Syst. Evol. Microbiol.">
        <title>The Global Catalogue of Microorganisms (GCM) 10K type strain sequencing project: providing services to taxonomists for standard genome sequencing and annotation.</title>
        <authorList>
            <consortium name="The Broad Institute Genomics Platform"/>
            <consortium name="The Broad Institute Genome Sequencing Center for Infectious Disease"/>
            <person name="Wu L."/>
            <person name="Ma J."/>
        </authorList>
    </citation>
    <scope>NUCLEOTIDE SEQUENCE [LARGE SCALE GENOMIC DNA]</scope>
    <source>
        <strain evidence="15">CGMCC 4.1434</strain>
    </source>
</reference>